<evidence type="ECO:0000259" key="7">
    <source>
        <dbReference type="Pfam" id="PF02931"/>
    </source>
</evidence>
<dbReference type="CDD" id="cd19051">
    <property type="entry name" value="LGIC_TM_cation"/>
    <property type="match status" value="1"/>
</dbReference>
<dbReference type="PRINTS" id="PR00252">
    <property type="entry name" value="NRIONCHANNEL"/>
</dbReference>
<dbReference type="SUPFAM" id="SSF63712">
    <property type="entry name" value="Nicotinic receptor ligand binding domain-like"/>
    <property type="match status" value="1"/>
</dbReference>
<feature type="transmembrane region" description="Helical" evidence="5">
    <location>
        <begin position="126"/>
        <end position="146"/>
    </location>
</feature>
<comment type="caution">
    <text evidence="5">Lacks conserved residue(s) required for the propagation of feature annotation.</text>
</comment>
<dbReference type="AlphaFoldDB" id="A0A3P6RY90"/>
<dbReference type="InterPro" id="IPR018000">
    <property type="entry name" value="Neurotransmitter_ion_chnl_CS"/>
</dbReference>
<name>A0A3P6RY90_LITSI</name>
<feature type="domain" description="Neurotransmitter-gated ion-channel transmembrane" evidence="8">
    <location>
        <begin position="130"/>
        <end position="393"/>
    </location>
</feature>
<dbReference type="SUPFAM" id="SSF90112">
    <property type="entry name" value="Neurotransmitter-gated ion-channel transmembrane pore"/>
    <property type="match status" value="1"/>
</dbReference>
<keyword evidence="4 5" id="KW-0472">Membrane</keyword>
<gene>
    <name evidence="9" type="ORF">NLS_LOCUS412</name>
</gene>
<dbReference type="InterPro" id="IPR006201">
    <property type="entry name" value="Neur_channel"/>
</dbReference>
<keyword evidence="5" id="KW-0813">Transport</keyword>
<dbReference type="OMA" id="RFEREEC"/>
<comment type="subcellular location">
    <subcellularLocation>
        <location evidence="1">Membrane</location>
        <topology evidence="1">Multi-pass membrane protein</topology>
    </subcellularLocation>
</comment>
<evidence type="ECO:0000313" key="10">
    <source>
        <dbReference type="Proteomes" id="UP000277928"/>
    </source>
</evidence>
<keyword evidence="3 5" id="KW-1133">Transmembrane helix</keyword>
<dbReference type="Gene3D" id="1.20.58.390">
    <property type="entry name" value="Neurotransmitter-gated ion-channel transmembrane domain"/>
    <property type="match status" value="1"/>
</dbReference>
<proteinExistence type="inferred from homology"/>
<evidence type="ECO:0000256" key="2">
    <source>
        <dbReference type="ARBA" id="ARBA00022692"/>
    </source>
</evidence>
<evidence type="ECO:0000256" key="5">
    <source>
        <dbReference type="RuleBase" id="RU000687"/>
    </source>
</evidence>
<evidence type="ECO:0000256" key="4">
    <source>
        <dbReference type="ARBA" id="ARBA00023136"/>
    </source>
</evidence>
<comment type="similarity">
    <text evidence="5">Belongs to the ligand-gated ion channel (TC 1.A.9) family.</text>
</comment>
<dbReference type="GO" id="GO:0005230">
    <property type="term" value="F:extracellular ligand-gated monoatomic ion channel activity"/>
    <property type="evidence" value="ECO:0007669"/>
    <property type="project" value="InterPro"/>
</dbReference>
<dbReference type="InterPro" id="IPR006029">
    <property type="entry name" value="Neurotrans-gated_channel_TM"/>
</dbReference>
<dbReference type="EMBL" id="UYRX01000010">
    <property type="protein sequence ID" value="VDK68402.1"/>
    <property type="molecule type" value="Genomic_DNA"/>
</dbReference>
<evidence type="ECO:0008006" key="11">
    <source>
        <dbReference type="Google" id="ProtNLM"/>
    </source>
</evidence>
<dbReference type="Pfam" id="PF02931">
    <property type="entry name" value="Neur_chan_LBD"/>
    <property type="match status" value="1"/>
</dbReference>
<feature type="region of interest" description="Disordered" evidence="6">
    <location>
        <begin position="260"/>
        <end position="281"/>
    </location>
</feature>
<dbReference type="InterPro" id="IPR038050">
    <property type="entry name" value="Neuro_actylchol_rec"/>
</dbReference>
<evidence type="ECO:0000256" key="3">
    <source>
        <dbReference type="ARBA" id="ARBA00022989"/>
    </source>
</evidence>
<organism evidence="9 10">
    <name type="scientific">Litomosoides sigmodontis</name>
    <name type="common">Filarial nematode worm</name>
    <dbReference type="NCBI Taxonomy" id="42156"/>
    <lineage>
        <taxon>Eukaryota</taxon>
        <taxon>Metazoa</taxon>
        <taxon>Ecdysozoa</taxon>
        <taxon>Nematoda</taxon>
        <taxon>Chromadorea</taxon>
        <taxon>Rhabditida</taxon>
        <taxon>Spirurina</taxon>
        <taxon>Spiruromorpha</taxon>
        <taxon>Filarioidea</taxon>
        <taxon>Onchocercidae</taxon>
        <taxon>Litomosoides</taxon>
    </lineage>
</organism>
<keyword evidence="10" id="KW-1185">Reference proteome</keyword>
<dbReference type="InterPro" id="IPR036734">
    <property type="entry name" value="Neur_chan_lig-bd_sf"/>
</dbReference>
<evidence type="ECO:0000259" key="8">
    <source>
        <dbReference type="Pfam" id="PF02932"/>
    </source>
</evidence>
<dbReference type="InterPro" id="IPR006202">
    <property type="entry name" value="Neur_chan_lig-bd"/>
</dbReference>
<feature type="transmembrane region" description="Helical" evidence="5">
    <location>
        <begin position="158"/>
        <end position="175"/>
    </location>
</feature>
<keyword evidence="5" id="KW-0407">Ion channel</keyword>
<accession>A0A3P6RY90</accession>
<reference evidence="9 10" key="1">
    <citation type="submission" date="2018-08" db="EMBL/GenBank/DDBJ databases">
        <authorList>
            <person name="Laetsch R D."/>
            <person name="Stevens L."/>
            <person name="Kumar S."/>
            <person name="Blaxter L. M."/>
        </authorList>
    </citation>
    <scope>NUCLEOTIDE SEQUENCE [LARGE SCALE GENOMIC DNA]</scope>
</reference>
<sequence>MMMSREGSERYMNAVVKSKHWSGKRGAEVLFLYPALYTVRCRIDVYYFPYDHQNCTLTLGSWTSHKALVNYTADEVVNMYSYIPNEEWDVLSFNLHRREHLYSSCQTPWVIIEGFLIIRRKPLHYIVNYIIPTIVLTLVAVVGFFTPASTNNERREKITIGITALLAISILMLMVSDQMPTISDFVPLIGNVELNSASIATQTITTFSTCTVLRIHGNHRHGKLPPSFVRILFFKYICNYLCVSPPHELVTLWSGGSKSTSTETSMEPSVPAVVNDRGDAGTQQRASTVAAKKKWTQISLTFEGRSAVTRKESSLTSVLQKIRKTSKDRRKDSSFWNTVVQFVRFTNYDLPEKIGSAESKTLKHHRQCTLEWEFLALVVDRVFLLFFSIITILIVTALAVTAKLAQYHFDASLKADENPTARRSVLL</sequence>
<dbReference type="OrthoDB" id="410315at2759"/>
<feature type="domain" description="Neurotransmitter-gated ion-channel ligand-binding" evidence="7">
    <location>
        <begin position="24"/>
        <end position="122"/>
    </location>
</feature>
<protein>
    <recommendedName>
        <fullName evidence="11">Neurotransmitter-gated ion-channel ligand-binding domain-containing protein</fullName>
    </recommendedName>
</protein>
<feature type="transmembrane region" description="Helical" evidence="5">
    <location>
        <begin position="382"/>
        <end position="402"/>
    </location>
</feature>
<dbReference type="Pfam" id="PF02932">
    <property type="entry name" value="Neur_chan_memb"/>
    <property type="match status" value="1"/>
</dbReference>
<dbReference type="InterPro" id="IPR036719">
    <property type="entry name" value="Neuro-gated_channel_TM_sf"/>
</dbReference>
<evidence type="ECO:0000256" key="6">
    <source>
        <dbReference type="SAM" id="MobiDB-lite"/>
    </source>
</evidence>
<keyword evidence="2 5" id="KW-0812">Transmembrane</keyword>
<keyword evidence="5" id="KW-0406">Ion transport</keyword>
<dbReference type="PANTHER" id="PTHR18945">
    <property type="entry name" value="NEUROTRANSMITTER GATED ION CHANNEL"/>
    <property type="match status" value="1"/>
</dbReference>
<dbReference type="Proteomes" id="UP000277928">
    <property type="component" value="Unassembled WGS sequence"/>
</dbReference>
<evidence type="ECO:0000313" key="9">
    <source>
        <dbReference type="EMBL" id="VDK68402.1"/>
    </source>
</evidence>
<dbReference type="GO" id="GO:0016020">
    <property type="term" value="C:membrane"/>
    <property type="evidence" value="ECO:0007669"/>
    <property type="project" value="UniProtKB-SubCell"/>
</dbReference>
<dbReference type="PROSITE" id="PS00236">
    <property type="entry name" value="NEUROTR_ION_CHANNEL"/>
    <property type="match status" value="1"/>
</dbReference>
<dbReference type="GO" id="GO:0004888">
    <property type="term" value="F:transmembrane signaling receptor activity"/>
    <property type="evidence" value="ECO:0007669"/>
    <property type="project" value="InterPro"/>
</dbReference>
<feature type="compositionally biased region" description="Low complexity" evidence="6">
    <location>
        <begin position="260"/>
        <end position="269"/>
    </location>
</feature>
<dbReference type="STRING" id="42156.A0A3P6RY90"/>
<dbReference type="Gene3D" id="2.70.170.10">
    <property type="entry name" value="Neurotransmitter-gated ion-channel ligand-binding domain"/>
    <property type="match status" value="1"/>
</dbReference>
<evidence type="ECO:0000256" key="1">
    <source>
        <dbReference type="ARBA" id="ARBA00004141"/>
    </source>
</evidence>